<dbReference type="SUPFAM" id="SSF53613">
    <property type="entry name" value="Ribokinase-like"/>
    <property type="match status" value="1"/>
</dbReference>
<dbReference type="AlphaFoldDB" id="A0A6H5GYD8"/>
<dbReference type="EMBL" id="CADCXU010022374">
    <property type="protein sequence ID" value="CAB0009845.1"/>
    <property type="molecule type" value="Genomic_DNA"/>
</dbReference>
<dbReference type="OrthoDB" id="415590at2759"/>
<gene>
    <name evidence="1" type="ORF">NTEN_LOCUS14924</name>
</gene>
<dbReference type="InterPro" id="IPR029056">
    <property type="entry name" value="Ribokinase-like"/>
</dbReference>
<accession>A0A6H5GYD8</accession>
<keyword evidence="2" id="KW-1185">Reference proteome</keyword>
<dbReference type="Proteomes" id="UP000479000">
    <property type="component" value="Unassembled WGS sequence"/>
</dbReference>
<organism evidence="1 2">
    <name type="scientific">Nesidiocoris tenuis</name>
    <dbReference type="NCBI Taxonomy" id="355587"/>
    <lineage>
        <taxon>Eukaryota</taxon>
        <taxon>Metazoa</taxon>
        <taxon>Ecdysozoa</taxon>
        <taxon>Arthropoda</taxon>
        <taxon>Hexapoda</taxon>
        <taxon>Insecta</taxon>
        <taxon>Pterygota</taxon>
        <taxon>Neoptera</taxon>
        <taxon>Paraneoptera</taxon>
        <taxon>Hemiptera</taxon>
        <taxon>Heteroptera</taxon>
        <taxon>Panheteroptera</taxon>
        <taxon>Cimicomorpha</taxon>
        <taxon>Miridae</taxon>
        <taxon>Dicyphina</taxon>
        <taxon>Nesidiocoris</taxon>
    </lineage>
</organism>
<dbReference type="Gene3D" id="3.40.1190.20">
    <property type="match status" value="1"/>
</dbReference>
<protein>
    <submittedName>
        <fullName evidence="1">Uncharacterized protein</fullName>
    </submittedName>
</protein>
<proteinExistence type="predicted"/>
<name>A0A6H5GYD8_9HEMI</name>
<sequence length="108" mass="12048">MPWSVLTVSPKSLTLCPEKINYHPLTPIYLSHSGSPDHTHHNVKHIINILTLGNDVFGLKYLEHLKGAGIDVKHVKLSEERHSGIAQITVTENGWPAGRAHSDGFRQR</sequence>
<evidence type="ECO:0000313" key="2">
    <source>
        <dbReference type="Proteomes" id="UP000479000"/>
    </source>
</evidence>
<evidence type="ECO:0000313" key="1">
    <source>
        <dbReference type="EMBL" id="CAB0009845.1"/>
    </source>
</evidence>
<reference evidence="1 2" key="1">
    <citation type="submission" date="2020-02" db="EMBL/GenBank/DDBJ databases">
        <authorList>
            <person name="Ferguson B K."/>
        </authorList>
    </citation>
    <scope>NUCLEOTIDE SEQUENCE [LARGE SCALE GENOMIC DNA]</scope>
</reference>